<dbReference type="AlphaFoldDB" id="A0A8J4QTA8"/>
<evidence type="ECO:0000313" key="1">
    <source>
        <dbReference type="EMBL" id="KAF3957742.1"/>
    </source>
</evidence>
<comment type="caution">
    <text evidence="1">The sequence shown here is derived from an EMBL/GenBank/DDBJ whole genome shotgun (WGS) entry which is preliminary data.</text>
</comment>
<accession>A0A8J4QTA8</accession>
<gene>
    <name evidence="1" type="ORF">CMV_017269</name>
</gene>
<organism evidence="1 2">
    <name type="scientific">Castanea mollissima</name>
    <name type="common">Chinese chestnut</name>
    <dbReference type="NCBI Taxonomy" id="60419"/>
    <lineage>
        <taxon>Eukaryota</taxon>
        <taxon>Viridiplantae</taxon>
        <taxon>Streptophyta</taxon>
        <taxon>Embryophyta</taxon>
        <taxon>Tracheophyta</taxon>
        <taxon>Spermatophyta</taxon>
        <taxon>Magnoliopsida</taxon>
        <taxon>eudicotyledons</taxon>
        <taxon>Gunneridae</taxon>
        <taxon>Pentapetalae</taxon>
        <taxon>rosids</taxon>
        <taxon>fabids</taxon>
        <taxon>Fagales</taxon>
        <taxon>Fagaceae</taxon>
        <taxon>Castanea</taxon>
    </lineage>
</organism>
<dbReference type="OrthoDB" id="1740047at2759"/>
<name>A0A8J4QTA8_9ROSI</name>
<dbReference type="EMBL" id="JRKL02002740">
    <property type="protein sequence ID" value="KAF3957742.1"/>
    <property type="molecule type" value="Genomic_DNA"/>
</dbReference>
<proteinExistence type="predicted"/>
<keyword evidence="2" id="KW-1185">Reference proteome</keyword>
<evidence type="ECO:0000313" key="2">
    <source>
        <dbReference type="Proteomes" id="UP000737018"/>
    </source>
</evidence>
<sequence length="261" mass="29414">MDEQETPGILLHAISADQCTQDEEVILDDSEVGTQVVPSGKPSETGFIMGSEFENQDSDIISIFLELLGFDDLIGFKSSMEEDCHYIVEGSLWYGRRIGSKMMGFKEKIALMTATMFGCKGELNFILETSCVDVNQACGLDGLLHFLLLLLWTLLFQVSHHLQGHGPMCTKVVLEHEDGQECSLTKCQFSHDQVSNKCLRESQRFKPRLRHSLPHERMEKHTLPLLGSTQREVDSKREITVIVACTVEEDGEVIMDLEQMD</sequence>
<dbReference type="Proteomes" id="UP000737018">
    <property type="component" value="Unassembled WGS sequence"/>
</dbReference>
<protein>
    <submittedName>
        <fullName evidence="1">Uncharacterized protein</fullName>
    </submittedName>
</protein>
<reference evidence="1" key="1">
    <citation type="submission" date="2020-03" db="EMBL/GenBank/DDBJ databases">
        <title>Castanea mollissima Vanexum genome sequencing.</title>
        <authorList>
            <person name="Staton M."/>
        </authorList>
    </citation>
    <scope>NUCLEOTIDE SEQUENCE</scope>
    <source>
        <tissue evidence="1">Leaf</tissue>
    </source>
</reference>